<dbReference type="Proteomes" id="UP000887574">
    <property type="component" value="Unplaced"/>
</dbReference>
<dbReference type="AlphaFoldDB" id="A0A915CYQ0"/>
<reference evidence="2" key="1">
    <citation type="submission" date="2022-11" db="UniProtKB">
        <authorList>
            <consortium name="WormBaseParasite"/>
        </authorList>
    </citation>
    <scope>IDENTIFICATION</scope>
</reference>
<accession>A0A915CYQ0</accession>
<evidence type="ECO:0000313" key="2">
    <source>
        <dbReference type="WBParaSite" id="jg13994"/>
    </source>
</evidence>
<dbReference type="WBParaSite" id="jg13994">
    <property type="protein sequence ID" value="jg13994"/>
    <property type="gene ID" value="jg13994"/>
</dbReference>
<sequence length="124" mass="14187">MELFAAKLFIDQLYGKLNPGDHTVDKAVPTYRPLIEYSQPEDVNDQEAQTHRKRFSSIPFRPSPSFFNSNNINRLVGIADDNSGEVSERSLKPVENGGRTHLPPSFRFSPDNSLWRKYDTLSLF</sequence>
<evidence type="ECO:0000313" key="1">
    <source>
        <dbReference type="Proteomes" id="UP000887574"/>
    </source>
</evidence>
<protein>
    <submittedName>
        <fullName evidence="2">Uncharacterized protein</fullName>
    </submittedName>
</protein>
<proteinExistence type="predicted"/>
<keyword evidence="1" id="KW-1185">Reference proteome</keyword>
<name>A0A915CYQ0_9BILA</name>
<organism evidence="1 2">
    <name type="scientific">Ditylenchus dipsaci</name>
    <dbReference type="NCBI Taxonomy" id="166011"/>
    <lineage>
        <taxon>Eukaryota</taxon>
        <taxon>Metazoa</taxon>
        <taxon>Ecdysozoa</taxon>
        <taxon>Nematoda</taxon>
        <taxon>Chromadorea</taxon>
        <taxon>Rhabditida</taxon>
        <taxon>Tylenchina</taxon>
        <taxon>Tylenchomorpha</taxon>
        <taxon>Sphaerularioidea</taxon>
        <taxon>Anguinidae</taxon>
        <taxon>Anguininae</taxon>
        <taxon>Ditylenchus</taxon>
    </lineage>
</organism>